<organism evidence="3 4">
    <name type="scientific">Exophiala bonariae</name>
    <dbReference type="NCBI Taxonomy" id="1690606"/>
    <lineage>
        <taxon>Eukaryota</taxon>
        <taxon>Fungi</taxon>
        <taxon>Dikarya</taxon>
        <taxon>Ascomycota</taxon>
        <taxon>Pezizomycotina</taxon>
        <taxon>Eurotiomycetes</taxon>
        <taxon>Chaetothyriomycetidae</taxon>
        <taxon>Chaetothyriales</taxon>
        <taxon>Herpotrichiellaceae</taxon>
        <taxon>Exophiala</taxon>
    </lineage>
</organism>
<dbReference type="AlphaFoldDB" id="A0AAV9N6F7"/>
<reference evidence="3 4" key="1">
    <citation type="submission" date="2023-08" db="EMBL/GenBank/DDBJ databases">
        <title>Black Yeasts Isolated from many extreme environments.</title>
        <authorList>
            <person name="Coleine C."/>
            <person name="Stajich J.E."/>
            <person name="Selbmann L."/>
        </authorList>
    </citation>
    <scope>NUCLEOTIDE SEQUENCE [LARGE SCALE GENOMIC DNA]</scope>
    <source>
        <strain evidence="3 4">CCFEE 5792</strain>
    </source>
</reference>
<protein>
    <recommendedName>
        <fullName evidence="2">Clr5 domain-containing protein</fullName>
    </recommendedName>
</protein>
<evidence type="ECO:0000313" key="4">
    <source>
        <dbReference type="Proteomes" id="UP001358417"/>
    </source>
</evidence>
<evidence type="ECO:0000313" key="3">
    <source>
        <dbReference type="EMBL" id="KAK5050482.1"/>
    </source>
</evidence>
<name>A0AAV9N6F7_9EURO</name>
<gene>
    <name evidence="3" type="ORF">LTR84_003763</name>
</gene>
<feature type="domain" description="Clr5" evidence="2">
    <location>
        <begin position="17"/>
        <end position="66"/>
    </location>
</feature>
<dbReference type="Proteomes" id="UP001358417">
    <property type="component" value="Unassembled WGS sequence"/>
</dbReference>
<dbReference type="RefSeq" id="XP_064705068.1">
    <property type="nucleotide sequence ID" value="XM_064847347.1"/>
</dbReference>
<evidence type="ECO:0000256" key="1">
    <source>
        <dbReference type="SAM" id="MobiDB-lite"/>
    </source>
</evidence>
<feature type="region of interest" description="Disordered" evidence="1">
    <location>
        <begin position="233"/>
        <end position="252"/>
    </location>
</feature>
<dbReference type="Pfam" id="PF14420">
    <property type="entry name" value="Clr5"/>
    <property type="match status" value="1"/>
</dbReference>
<evidence type="ECO:0000259" key="2">
    <source>
        <dbReference type="Pfam" id="PF14420"/>
    </source>
</evidence>
<accession>A0AAV9N6F7</accession>
<dbReference type="InterPro" id="IPR025676">
    <property type="entry name" value="Clr5_dom"/>
</dbReference>
<keyword evidence="4" id="KW-1185">Reference proteome</keyword>
<proteinExistence type="predicted"/>
<feature type="region of interest" description="Disordered" evidence="1">
    <location>
        <begin position="292"/>
        <end position="314"/>
    </location>
</feature>
<sequence length="347" mass="38734">MSLSLIQYDPEAVKVTRQDFEKHRTVITKLYKINGLKQVMQTMETTGFKASRRQYTQILKTWGIEKNKPAKDMKVVARKYIQRNSEGKLSTIRWRGNEVAPEDIHRFISRNPAWNPASESASTTPSHIECDFPESVLEAQALGKAVLSPAESLTNAAGIGTTQGPPTSLIPPDQRQFTFQRADFPSLAMSGHSSLFHHHHDFPVQILYPDQQTQSLASPTPLHSQNPVMLHQQADGGDETESSVAEPKGLSNPEDISAFLGPCLHELQQIDDIDARTQLDIGKKQDFGDGIMASLGPQVGLHEPATSENRTTKEGIENDKWSKRRNAFSMHNSRRSVHGLLIYYGKD</sequence>
<dbReference type="GeneID" id="89971946"/>
<comment type="caution">
    <text evidence="3">The sequence shown here is derived from an EMBL/GenBank/DDBJ whole genome shotgun (WGS) entry which is preliminary data.</text>
</comment>
<dbReference type="PANTHER" id="PTHR38788:SF3">
    <property type="entry name" value="CLR5 DOMAIN-CONTAINING PROTEIN"/>
    <property type="match status" value="1"/>
</dbReference>
<dbReference type="PANTHER" id="PTHR38788">
    <property type="entry name" value="CLR5 DOMAIN-CONTAINING PROTEIN"/>
    <property type="match status" value="1"/>
</dbReference>
<dbReference type="EMBL" id="JAVRRD010000017">
    <property type="protein sequence ID" value="KAK5050482.1"/>
    <property type="molecule type" value="Genomic_DNA"/>
</dbReference>